<dbReference type="Proteomes" id="UP000240010">
    <property type="component" value="Unassembled WGS sequence"/>
</dbReference>
<reference evidence="1 2" key="1">
    <citation type="submission" date="2018-02" db="EMBL/GenBank/DDBJ databases">
        <title>Subsurface microbial communities from deep shales in Ohio and West Virginia, USA.</title>
        <authorList>
            <person name="Wrighton K."/>
        </authorList>
    </citation>
    <scope>NUCLEOTIDE SEQUENCE [LARGE SCALE GENOMIC DNA]</scope>
    <source>
        <strain evidence="1 2">OWC-DMM</strain>
    </source>
</reference>
<organism evidence="1 2">
    <name type="scientific">Methylobacter tundripaludum</name>
    <dbReference type="NCBI Taxonomy" id="173365"/>
    <lineage>
        <taxon>Bacteria</taxon>
        <taxon>Pseudomonadati</taxon>
        <taxon>Pseudomonadota</taxon>
        <taxon>Gammaproteobacteria</taxon>
        <taxon>Methylococcales</taxon>
        <taxon>Methylococcaceae</taxon>
        <taxon>Methylobacter</taxon>
    </lineage>
</organism>
<dbReference type="AlphaFoldDB" id="A0A2S6HDW2"/>
<dbReference type="EMBL" id="PTIZ01000005">
    <property type="protein sequence ID" value="PPK75626.1"/>
    <property type="molecule type" value="Genomic_DNA"/>
</dbReference>
<name>A0A2S6HDW2_9GAMM</name>
<dbReference type="Gene3D" id="3.10.420.10">
    <property type="entry name" value="SecB-like"/>
    <property type="match status" value="1"/>
</dbReference>
<gene>
    <name evidence="1" type="ORF">B0F87_10595</name>
</gene>
<evidence type="ECO:0000313" key="2">
    <source>
        <dbReference type="Proteomes" id="UP000240010"/>
    </source>
</evidence>
<dbReference type="RefSeq" id="WP_104428862.1">
    <property type="nucleotide sequence ID" value="NZ_PTIZ01000005.1"/>
</dbReference>
<comment type="caution">
    <text evidence="1">The sequence shown here is derived from an EMBL/GenBank/DDBJ whole genome shotgun (WGS) entry which is preliminary data.</text>
</comment>
<protein>
    <recommendedName>
        <fullName evidence="3">Preprotein translocase subunit SecB</fullName>
    </recommendedName>
</protein>
<evidence type="ECO:0008006" key="3">
    <source>
        <dbReference type="Google" id="ProtNLM"/>
    </source>
</evidence>
<proteinExistence type="predicted"/>
<accession>A0A2S6HDW2</accession>
<dbReference type="SUPFAM" id="SSF54611">
    <property type="entry name" value="SecB-like"/>
    <property type="match status" value="1"/>
</dbReference>
<dbReference type="InterPro" id="IPR035958">
    <property type="entry name" value="SecB-like_sf"/>
</dbReference>
<evidence type="ECO:0000313" key="1">
    <source>
        <dbReference type="EMBL" id="PPK75626.1"/>
    </source>
</evidence>
<sequence length="164" mass="19331">MNANLQKAIDSLDIHDVYLRGSIAKCFDDFDPKYNNELEKLAFQTKHIVKQSEVVEVGKEIVELKKRQLLLRVFIDFGVRWVDTSIEDEAQSVCAMIEAEFVAEYVIKEEMDQACIDEYARKNASYHVWPYWREFLMNQCNRMHLPRLVLPAMQLAHNRHQPDN</sequence>